<keyword evidence="4" id="KW-1185">Reference proteome</keyword>
<dbReference type="GO" id="GO:0016020">
    <property type="term" value="C:membrane"/>
    <property type="evidence" value="ECO:0007669"/>
    <property type="project" value="InterPro"/>
</dbReference>
<evidence type="ECO:0000256" key="1">
    <source>
        <dbReference type="SAM" id="Phobius"/>
    </source>
</evidence>
<dbReference type="InterPro" id="IPR000045">
    <property type="entry name" value="Prepilin_IV_endopep_pep"/>
</dbReference>
<evidence type="ECO:0000259" key="2">
    <source>
        <dbReference type="Pfam" id="PF01478"/>
    </source>
</evidence>
<dbReference type="RefSeq" id="WP_124937417.1">
    <property type="nucleotide sequence ID" value="NZ_RJVQ01000004.1"/>
</dbReference>
<feature type="domain" description="Prepilin type IV endopeptidase peptidase" evidence="2">
    <location>
        <begin position="8"/>
        <end position="111"/>
    </location>
</feature>
<keyword evidence="1" id="KW-1133">Transmembrane helix</keyword>
<proteinExistence type="predicted"/>
<protein>
    <recommendedName>
        <fullName evidence="2">Prepilin type IV endopeptidase peptidase domain-containing protein</fullName>
    </recommendedName>
</protein>
<dbReference type="AlphaFoldDB" id="A0A3N9TFW0"/>
<feature type="transmembrane region" description="Helical" evidence="1">
    <location>
        <begin position="27"/>
        <end position="44"/>
    </location>
</feature>
<dbReference type="OrthoDB" id="5905525at2"/>
<dbReference type="Gene3D" id="1.20.120.1220">
    <property type="match status" value="1"/>
</dbReference>
<keyword evidence="1" id="KW-0472">Membrane</keyword>
<feature type="transmembrane region" description="Helical" evidence="1">
    <location>
        <begin position="155"/>
        <end position="173"/>
    </location>
</feature>
<name>A0A3N9TFW0_9VIBR</name>
<dbReference type="Pfam" id="PF01478">
    <property type="entry name" value="Peptidase_A24"/>
    <property type="match status" value="1"/>
</dbReference>
<dbReference type="GO" id="GO:0004190">
    <property type="term" value="F:aspartic-type endopeptidase activity"/>
    <property type="evidence" value="ECO:0007669"/>
    <property type="project" value="InterPro"/>
</dbReference>
<comment type="caution">
    <text evidence="3">The sequence shown here is derived from an EMBL/GenBank/DDBJ whole genome shotgun (WGS) entry which is preliminary data.</text>
</comment>
<dbReference type="EMBL" id="RJVQ01000004">
    <property type="protein sequence ID" value="RQW63019.1"/>
    <property type="molecule type" value="Genomic_DNA"/>
</dbReference>
<accession>A0A3N9TFW0</accession>
<gene>
    <name evidence="3" type="ORF">EES38_11935</name>
</gene>
<evidence type="ECO:0000313" key="3">
    <source>
        <dbReference type="EMBL" id="RQW63019.1"/>
    </source>
</evidence>
<sequence length="175" mass="20399">MLSNIFYILILINLFYLTLTDLRNYRIPNSGLISLFIFLLILKISDYSEFSFLFLDFVPAVIFFLFGFLIYLFNGMSPGDVKFLFVIGFLFGYENMLEGAFFVSTSMVLIGFFYYLFFLSNKILFIDFLKLSFSFSWIGYQSVNAITSWRRESTKAIPFAPMVVFGVALFQYLNS</sequence>
<feature type="transmembrane region" description="Helical" evidence="1">
    <location>
        <begin position="84"/>
        <end position="117"/>
    </location>
</feature>
<dbReference type="Proteomes" id="UP000281112">
    <property type="component" value="Unassembled WGS sequence"/>
</dbReference>
<feature type="transmembrane region" description="Helical" evidence="1">
    <location>
        <begin position="50"/>
        <end position="72"/>
    </location>
</feature>
<organism evidence="3 4">
    <name type="scientific">Vibrio viridaestus</name>
    <dbReference type="NCBI Taxonomy" id="2487322"/>
    <lineage>
        <taxon>Bacteria</taxon>
        <taxon>Pseudomonadati</taxon>
        <taxon>Pseudomonadota</taxon>
        <taxon>Gammaproteobacteria</taxon>
        <taxon>Vibrionales</taxon>
        <taxon>Vibrionaceae</taxon>
        <taxon>Vibrio</taxon>
    </lineage>
</organism>
<keyword evidence="1" id="KW-0812">Transmembrane</keyword>
<evidence type="ECO:0000313" key="4">
    <source>
        <dbReference type="Proteomes" id="UP000281112"/>
    </source>
</evidence>
<feature type="transmembrane region" description="Helical" evidence="1">
    <location>
        <begin position="6"/>
        <end position="22"/>
    </location>
</feature>
<reference evidence="3 4" key="1">
    <citation type="submission" date="2018-11" db="EMBL/GenBank/DDBJ databases">
        <title>Vibrio LJC006 sp. nov., isolated from seawater during the bloom of the enteromorpha.</title>
        <authorList>
            <person name="Liang J."/>
        </authorList>
    </citation>
    <scope>NUCLEOTIDE SEQUENCE [LARGE SCALE GENOMIC DNA]</scope>
    <source>
        <strain evidence="3 4">LJC006</strain>
    </source>
</reference>